<gene>
    <name evidence="2" type="ORF">ISN45_Aa01g009440</name>
</gene>
<evidence type="ECO:0000313" key="3">
    <source>
        <dbReference type="Proteomes" id="UP000694240"/>
    </source>
</evidence>
<feature type="compositionally biased region" description="Basic residues" evidence="1">
    <location>
        <begin position="111"/>
        <end position="125"/>
    </location>
</feature>
<dbReference type="Proteomes" id="UP000694240">
    <property type="component" value="Chromosome 6"/>
</dbReference>
<proteinExistence type="predicted"/>
<accession>A0A8T2C9A0</accession>
<dbReference type="AlphaFoldDB" id="A0A8T2C9A0"/>
<protein>
    <submittedName>
        <fullName evidence="2">Uncharacterized protein</fullName>
    </submittedName>
</protein>
<feature type="compositionally biased region" description="Basic residues" evidence="1">
    <location>
        <begin position="39"/>
        <end position="53"/>
    </location>
</feature>
<feature type="region of interest" description="Disordered" evidence="1">
    <location>
        <begin position="1"/>
        <end position="135"/>
    </location>
</feature>
<dbReference type="EMBL" id="JAEFBK010000006">
    <property type="protein sequence ID" value="KAG7591971.1"/>
    <property type="molecule type" value="Genomic_DNA"/>
</dbReference>
<feature type="compositionally biased region" description="Polar residues" evidence="1">
    <location>
        <begin position="84"/>
        <end position="103"/>
    </location>
</feature>
<evidence type="ECO:0000256" key="1">
    <source>
        <dbReference type="SAM" id="MobiDB-lite"/>
    </source>
</evidence>
<name>A0A8T2C9A0_9BRAS</name>
<evidence type="ECO:0000313" key="2">
    <source>
        <dbReference type="EMBL" id="KAG7591971.1"/>
    </source>
</evidence>
<sequence>MWKQTEERDRRNHVADLLASKRTKPQKQEQAHQTQPKRLTTKGKSEHRPRHKPTTPLKHLSTPTRQNRLHSRPGPTEHLRSERPQPQTLHSTIEPSVEPQSMPQRKEKLTTRKGIRRRHQRHTNRRIQPETTTPI</sequence>
<comment type="caution">
    <text evidence="2">The sequence shown here is derived from an EMBL/GenBank/DDBJ whole genome shotgun (WGS) entry which is preliminary data.</text>
</comment>
<feature type="compositionally biased region" description="Basic and acidic residues" evidence="1">
    <location>
        <begin position="1"/>
        <end position="14"/>
    </location>
</feature>
<reference evidence="2 3" key="1">
    <citation type="submission" date="2020-12" db="EMBL/GenBank/DDBJ databases">
        <title>Concerted genomic and epigenomic changes stabilize Arabidopsis allopolyploids.</title>
        <authorList>
            <person name="Chen Z."/>
        </authorList>
    </citation>
    <scope>NUCLEOTIDE SEQUENCE [LARGE SCALE GENOMIC DNA]</scope>
    <source>
        <strain evidence="2">Allo738</strain>
        <tissue evidence="2">Leaf</tissue>
    </source>
</reference>
<organism evidence="2 3">
    <name type="scientific">Arabidopsis thaliana x Arabidopsis arenosa</name>
    <dbReference type="NCBI Taxonomy" id="1240361"/>
    <lineage>
        <taxon>Eukaryota</taxon>
        <taxon>Viridiplantae</taxon>
        <taxon>Streptophyta</taxon>
        <taxon>Embryophyta</taxon>
        <taxon>Tracheophyta</taxon>
        <taxon>Spermatophyta</taxon>
        <taxon>Magnoliopsida</taxon>
        <taxon>eudicotyledons</taxon>
        <taxon>Gunneridae</taxon>
        <taxon>Pentapetalae</taxon>
        <taxon>rosids</taxon>
        <taxon>malvids</taxon>
        <taxon>Brassicales</taxon>
        <taxon>Brassicaceae</taxon>
        <taxon>Camelineae</taxon>
        <taxon>Arabidopsis</taxon>
    </lineage>
</organism>
<keyword evidence="3" id="KW-1185">Reference proteome</keyword>